<dbReference type="CDD" id="cd00130">
    <property type="entry name" value="PAS"/>
    <property type="match status" value="1"/>
</dbReference>
<reference evidence="4" key="1">
    <citation type="submission" date="2022-10" db="EMBL/GenBank/DDBJ databases">
        <title>Rhodococcus sp.75.</title>
        <authorList>
            <person name="Sun M."/>
        </authorList>
    </citation>
    <scope>NUCLEOTIDE SEQUENCE</scope>
    <source>
        <strain evidence="4">75</strain>
    </source>
</reference>
<proteinExistence type="predicted"/>
<dbReference type="Proteomes" id="UP001164965">
    <property type="component" value="Chromosome"/>
</dbReference>
<dbReference type="InterPro" id="IPR035965">
    <property type="entry name" value="PAS-like_dom_sf"/>
</dbReference>
<protein>
    <submittedName>
        <fullName evidence="4">Diguanylate cyclase</fullName>
        <ecNumber evidence="4">2.7.7.65</ecNumber>
    </submittedName>
</protein>
<gene>
    <name evidence="4" type="ORF">RHODO2019_08695</name>
</gene>
<evidence type="ECO:0000259" key="2">
    <source>
        <dbReference type="PROSITE" id="PS50113"/>
    </source>
</evidence>
<dbReference type="SUPFAM" id="SSF55073">
    <property type="entry name" value="Nucleotide cyclase"/>
    <property type="match status" value="1"/>
</dbReference>
<dbReference type="SMART" id="SM00086">
    <property type="entry name" value="PAC"/>
    <property type="match status" value="1"/>
</dbReference>
<keyword evidence="4" id="KW-0548">Nucleotidyltransferase</keyword>
<dbReference type="Gene3D" id="3.30.70.270">
    <property type="match status" value="1"/>
</dbReference>
<feature type="domain" description="PAS" evidence="1">
    <location>
        <begin position="16"/>
        <end position="70"/>
    </location>
</feature>
<dbReference type="PANTHER" id="PTHR44757:SF2">
    <property type="entry name" value="BIOFILM ARCHITECTURE MAINTENANCE PROTEIN MBAA"/>
    <property type="match status" value="1"/>
</dbReference>
<dbReference type="InterPro" id="IPR001610">
    <property type="entry name" value="PAC"/>
</dbReference>
<dbReference type="InterPro" id="IPR000700">
    <property type="entry name" value="PAS-assoc_C"/>
</dbReference>
<dbReference type="SUPFAM" id="SSF55785">
    <property type="entry name" value="PYP-like sensor domain (PAS domain)"/>
    <property type="match status" value="1"/>
</dbReference>
<dbReference type="PROSITE" id="PS50887">
    <property type="entry name" value="GGDEF"/>
    <property type="match status" value="1"/>
</dbReference>
<dbReference type="RefSeq" id="WP_265384559.1">
    <property type="nucleotide sequence ID" value="NZ_CP110615.1"/>
</dbReference>
<dbReference type="InterPro" id="IPR052155">
    <property type="entry name" value="Biofilm_reg_signaling"/>
</dbReference>
<dbReference type="NCBIfam" id="TIGR00254">
    <property type="entry name" value="GGDEF"/>
    <property type="match status" value="1"/>
</dbReference>
<dbReference type="Gene3D" id="3.30.450.20">
    <property type="entry name" value="PAS domain"/>
    <property type="match status" value="1"/>
</dbReference>
<accession>A0ABY6P449</accession>
<keyword evidence="5" id="KW-1185">Reference proteome</keyword>
<dbReference type="InterPro" id="IPR000160">
    <property type="entry name" value="GGDEF_dom"/>
</dbReference>
<dbReference type="EMBL" id="CP110615">
    <property type="protein sequence ID" value="UZJ26455.1"/>
    <property type="molecule type" value="Genomic_DNA"/>
</dbReference>
<dbReference type="SMART" id="SM00267">
    <property type="entry name" value="GGDEF"/>
    <property type="match status" value="1"/>
</dbReference>
<dbReference type="NCBIfam" id="TIGR00229">
    <property type="entry name" value="sensory_box"/>
    <property type="match status" value="1"/>
</dbReference>
<dbReference type="InterPro" id="IPR043128">
    <property type="entry name" value="Rev_trsase/Diguanyl_cyclase"/>
</dbReference>
<dbReference type="PROSITE" id="PS50112">
    <property type="entry name" value="PAS"/>
    <property type="match status" value="1"/>
</dbReference>
<dbReference type="PANTHER" id="PTHR44757">
    <property type="entry name" value="DIGUANYLATE CYCLASE DGCP"/>
    <property type="match status" value="1"/>
</dbReference>
<dbReference type="InterPro" id="IPR000014">
    <property type="entry name" value="PAS"/>
</dbReference>
<dbReference type="PROSITE" id="PS50113">
    <property type="entry name" value="PAC"/>
    <property type="match status" value="1"/>
</dbReference>
<dbReference type="Pfam" id="PF08448">
    <property type="entry name" value="PAS_4"/>
    <property type="match status" value="1"/>
</dbReference>
<feature type="domain" description="PAC" evidence="2">
    <location>
        <begin position="92"/>
        <end position="143"/>
    </location>
</feature>
<organism evidence="4 5">
    <name type="scientific">Rhodococcus antarcticus</name>
    <dbReference type="NCBI Taxonomy" id="2987751"/>
    <lineage>
        <taxon>Bacteria</taxon>
        <taxon>Bacillati</taxon>
        <taxon>Actinomycetota</taxon>
        <taxon>Actinomycetes</taxon>
        <taxon>Mycobacteriales</taxon>
        <taxon>Nocardiaceae</taxon>
        <taxon>Rhodococcus</taxon>
    </lineage>
</organism>
<evidence type="ECO:0000259" key="3">
    <source>
        <dbReference type="PROSITE" id="PS50887"/>
    </source>
</evidence>
<name>A0ABY6P449_9NOCA</name>
<sequence length="296" mass="31945">MGGTGGTAAGAAGGEQADWYRSVFEHSPVGMALSDEHGRYVLVNDAYCTLVGRRREDVLGHSARDFLHPDGAKEHDELEHVIGGTALGAGGPRAEERYVRPDGEIRWGWVSAAPVPGPQGQRWTMAAVQDITLRRDTERALQAAAAHDALTGALNRRGWHDGLLELAATRAAVEPLTLAILDIDHFKAYNDVRGHDAGDALLVDFCRRAGDVLRTGDLFARWGGDEFALALPRCTAENAEGLLARLATLVPGGQTLSAGHDTVHADETIASCWRRVDALLFHAKRSGRDRVVRPEQ</sequence>
<feature type="domain" description="GGDEF" evidence="3">
    <location>
        <begin position="174"/>
        <end position="296"/>
    </location>
</feature>
<dbReference type="InterPro" id="IPR013656">
    <property type="entry name" value="PAS_4"/>
</dbReference>
<dbReference type="EC" id="2.7.7.65" evidence="4"/>
<keyword evidence="4" id="KW-0808">Transferase</keyword>
<evidence type="ECO:0000313" key="5">
    <source>
        <dbReference type="Proteomes" id="UP001164965"/>
    </source>
</evidence>
<evidence type="ECO:0000313" key="4">
    <source>
        <dbReference type="EMBL" id="UZJ26455.1"/>
    </source>
</evidence>
<dbReference type="GO" id="GO:0052621">
    <property type="term" value="F:diguanylate cyclase activity"/>
    <property type="evidence" value="ECO:0007669"/>
    <property type="project" value="UniProtKB-EC"/>
</dbReference>
<dbReference type="Pfam" id="PF00990">
    <property type="entry name" value="GGDEF"/>
    <property type="match status" value="1"/>
</dbReference>
<dbReference type="CDD" id="cd01949">
    <property type="entry name" value="GGDEF"/>
    <property type="match status" value="1"/>
</dbReference>
<dbReference type="InterPro" id="IPR029787">
    <property type="entry name" value="Nucleotide_cyclase"/>
</dbReference>
<dbReference type="SMART" id="SM00091">
    <property type="entry name" value="PAS"/>
    <property type="match status" value="1"/>
</dbReference>
<evidence type="ECO:0000259" key="1">
    <source>
        <dbReference type="PROSITE" id="PS50112"/>
    </source>
</evidence>